<comment type="caution">
    <text evidence="3">The sequence shown here is derived from an EMBL/GenBank/DDBJ whole genome shotgun (WGS) entry which is preliminary data.</text>
</comment>
<gene>
    <name evidence="3" type="ORF">GCM10022204_35690</name>
</gene>
<dbReference type="InterPro" id="IPR003439">
    <property type="entry name" value="ABC_transporter-like_ATP-bd"/>
</dbReference>
<dbReference type="InterPro" id="IPR015854">
    <property type="entry name" value="ABC_transpr_LolD-like"/>
</dbReference>
<evidence type="ECO:0000259" key="2">
    <source>
        <dbReference type="PROSITE" id="PS50893"/>
    </source>
</evidence>
<feature type="domain" description="ABC transporter" evidence="2">
    <location>
        <begin position="15"/>
        <end position="244"/>
    </location>
</feature>
<dbReference type="Proteomes" id="UP001500051">
    <property type="component" value="Unassembled WGS sequence"/>
</dbReference>
<sequence>MSRQDDRPSDPGASIRGLRVRSAGTGPERDVVVGLDLELRPGHRVAVAGPSSADQTAVLATVAGLRPPAAGTIEVGGRPLGAGPSPARIGYLGQDHRLIGTLTAVENVLVALLDGRGAGRPSIRRAEAQLESLALAPATWHNLVEQLSGGQQQRVALARALVRRPALLVLDQPTSELDPDSVTLVDDVLLAVQHEGTAIVLANDPGVLIDHCDQIVHLGTGGAPAIRAGRAGRAVGGSPTDAAS</sequence>
<dbReference type="PROSITE" id="PS50893">
    <property type="entry name" value="ABC_TRANSPORTER_2"/>
    <property type="match status" value="1"/>
</dbReference>
<dbReference type="PANTHER" id="PTHR24220:SF659">
    <property type="entry name" value="TRANSPORTER, PUTATIVE-RELATED"/>
    <property type="match status" value="1"/>
</dbReference>
<evidence type="ECO:0000313" key="3">
    <source>
        <dbReference type="EMBL" id="GAA3713456.1"/>
    </source>
</evidence>
<keyword evidence="4" id="KW-1185">Reference proteome</keyword>
<proteinExistence type="predicted"/>
<dbReference type="InterPro" id="IPR017871">
    <property type="entry name" value="ABC_transporter-like_CS"/>
</dbReference>
<evidence type="ECO:0000256" key="1">
    <source>
        <dbReference type="SAM" id="MobiDB-lite"/>
    </source>
</evidence>
<reference evidence="4" key="1">
    <citation type="journal article" date="2019" name="Int. J. Syst. Evol. Microbiol.">
        <title>The Global Catalogue of Microorganisms (GCM) 10K type strain sequencing project: providing services to taxonomists for standard genome sequencing and annotation.</title>
        <authorList>
            <consortium name="The Broad Institute Genomics Platform"/>
            <consortium name="The Broad Institute Genome Sequencing Center for Infectious Disease"/>
            <person name="Wu L."/>
            <person name="Ma J."/>
        </authorList>
    </citation>
    <scope>NUCLEOTIDE SEQUENCE [LARGE SCALE GENOMIC DNA]</scope>
    <source>
        <strain evidence="4">JCM 16548</strain>
    </source>
</reference>
<dbReference type="Gene3D" id="3.40.50.300">
    <property type="entry name" value="P-loop containing nucleotide triphosphate hydrolases"/>
    <property type="match status" value="1"/>
</dbReference>
<protein>
    <recommendedName>
        <fullName evidence="2">ABC transporter domain-containing protein</fullName>
    </recommendedName>
</protein>
<organism evidence="3 4">
    <name type="scientific">Microlunatus aurantiacus</name>
    <dbReference type="NCBI Taxonomy" id="446786"/>
    <lineage>
        <taxon>Bacteria</taxon>
        <taxon>Bacillati</taxon>
        <taxon>Actinomycetota</taxon>
        <taxon>Actinomycetes</taxon>
        <taxon>Propionibacteriales</taxon>
        <taxon>Propionibacteriaceae</taxon>
        <taxon>Microlunatus</taxon>
    </lineage>
</organism>
<feature type="region of interest" description="Disordered" evidence="1">
    <location>
        <begin position="1"/>
        <end position="21"/>
    </location>
</feature>
<dbReference type="PROSITE" id="PS00211">
    <property type="entry name" value="ABC_TRANSPORTER_1"/>
    <property type="match status" value="1"/>
</dbReference>
<dbReference type="InterPro" id="IPR027417">
    <property type="entry name" value="P-loop_NTPase"/>
</dbReference>
<dbReference type="PANTHER" id="PTHR24220">
    <property type="entry name" value="IMPORT ATP-BINDING PROTEIN"/>
    <property type="match status" value="1"/>
</dbReference>
<dbReference type="Pfam" id="PF00005">
    <property type="entry name" value="ABC_tran"/>
    <property type="match status" value="1"/>
</dbReference>
<dbReference type="SUPFAM" id="SSF52540">
    <property type="entry name" value="P-loop containing nucleoside triphosphate hydrolases"/>
    <property type="match status" value="1"/>
</dbReference>
<name>A0ABP7E4S0_9ACTN</name>
<dbReference type="EMBL" id="BAAAYX010000014">
    <property type="protein sequence ID" value="GAA3713456.1"/>
    <property type="molecule type" value="Genomic_DNA"/>
</dbReference>
<accession>A0ABP7E4S0</accession>
<evidence type="ECO:0000313" key="4">
    <source>
        <dbReference type="Proteomes" id="UP001500051"/>
    </source>
</evidence>
<dbReference type="RefSeq" id="WP_344813802.1">
    <property type="nucleotide sequence ID" value="NZ_BAAAYX010000014.1"/>
</dbReference>